<protein>
    <submittedName>
        <fullName evidence="3">Basic salivary proline-rich protein 2-like</fullName>
    </submittedName>
</protein>
<feature type="compositionally biased region" description="Low complexity" evidence="1">
    <location>
        <begin position="250"/>
        <end position="273"/>
    </location>
</feature>
<dbReference type="Proteomes" id="UP000265300">
    <property type="component" value="Unplaced"/>
</dbReference>
<feature type="compositionally biased region" description="Pro residues" evidence="1">
    <location>
        <begin position="107"/>
        <end position="126"/>
    </location>
</feature>
<feature type="compositionally biased region" description="Basic and acidic residues" evidence="1">
    <location>
        <begin position="218"/>
        <end position="227"/>
    </location>
</feature>
<reference evidence="3" key="1">
    <citation type="submission" date="2025-08" db="UniProtKB">
        <authorList>
            <consortium name="RefSeq"/>
        </authorList>
    </citation>
    <scope>IDENTIFICATION</scope>
</reference>
<feature type="compositionally biased region" description="Basic and acidic residues" evidence="1">
    <location>
        <begin position="284"/>
        <end position="293"/>
    </location>
</feature>
<proteinExistence type="predicted"/>
<feature type="region of interest" description="Disordered" evidence="1">
    <location>
        <begin position="95"/>
        <end position="293"/>
    </location>
</feature>
<accession>A0A340X2Z7</accession>
<dbReference type="InParanoid" id="A0A340X2Z7"/>
<evidence type="ECO:0000313" key="2">
    <source>
        <dbReference type="Proteomes" id="UP000265300"/>
    </source>
</evidence>
<dbReference type="AlphaFoldDB" id="A0A340X2Z7"/>
<name>A0A340X2Z7_LIPVE</name>
<dbReference type="GeneID" id="103071653"/>
<organism evidence="2 3">
    <name type="scientific">Lipotes vexillifer</name>
    <name type="common">Yangtze river dolphin</name>
    <dbReference type="NCBI Taxonomy" id="118797"/>
    <lineage>
        <taxon>Eukaryota</taxon>
        <taxon>Metazoa</taxon>
        <taxon>Chordata</taxon>
        <taxon>Craniata</taxon>
        <taxon>Vertebrata</taxon>
        <taxon>Euteleostomi</taxon>
        <taxon>Mammalia</taxon>
        <taxon>Eutheria</taxon>
        <taxon>Laurasiatheria</taxon>
        <taxon>Artiodactyla</taxon>
        <taxon>Whippomorpha</taxon>
        <taxon>Cetacea</taxon>
        <taxon>Odontoceti</taxon>
        <taxon>Lipotidae</taxon>
        <taxon>Lipotes</taxon>
    </lineage>
</organism>
<keyword evidence="2" id="KW-1185">Reference proteome</keyword>
<evidence type="ECO:0000313" key="3">
    <source>
        <dbReference type="RefSeq" id="XP_007454317.1"/>
    </source>
</evidence>
<feature type="region of interest" description="Disordered" evidence="1">
    <location>
        <begin position="1"/>
        <end position="78"/>
    </location>
</feature>
<dbReference type="KEGG" id="lve:103071653"/>
<sequence length="293" mass="30614">MLAAGPPLGGRPRRAPSQGPDSNPWALAAANPSASRRGQAGDPLVPGGPAPQGHGEPEPRAESTGAHQQPWRCPATPGRAACSAELAACFCSPEHFAGGFEGERRPPAAPPRPPPFRPLGPQPPPRLLQKGARTHRQAPGKAPGARLQDPALSRAAPPPKVFSLRPTPGTILGLRPSKYLPQPPGQSSGHSRAPPGPRGLSGARTRRPTPPPPPARPSRMEVTERGSWKRALCPPAGMRGPPPRVPDYKSAPLPISSLAVSSSSSEARRLLLAQDSSGRPSRIASRDPGHYPF</sequence>
<gene>
    <name evidence="3" type="primary">LOC103071653</name>
</gene>
<dbReference type="RefSeq" id="XP_007454317.1">
    <property type="nucleotide sequence ID" value="XM_007454255.1"/>
</dbReference>
<evidence type="ECO:0000256" key="1">
    <source>
        <dbReference type="SAM" id="MobiDB-lite"/>
    </source>
</evidence>